<name>A0A8T9Q436_9BACT</name>
<sequence>MNPRLTSAQGLAALLSVVAYVGLAYATPRPDFGLLLTWYALAFGCYLLLLRRPLPLRYGLLLALALRLLWLPALPALSDDYFRFRWTGPW</sequence>
<dbReference type="EMBL" id="CP095046">
    <property type="protein sequence ID" value="UOQ70560.1"/>
    <property type="molecule type" value="Genomic_DNA"/>
</dbReference>
<dbReference type="Proteomes" id="UP000831796">
    <property type="component" value="Chromosome"/>
</dbReference>
<keyword evidence="1" id="KW-1133">Transmembrane helix</keyword>
<evidence type="ECO:0000313" key="2">
    <source>
        <dbReference type="EMBL" id="UOQ70560.1"/>
    </source>
</evidence>
<dbReference type="KEGG" id="hcu:MUN79_17805"/>
<keyword evidence="1" id="KW-0812">Transmembrane</keyword>
<dbReference type="AlphaFoldDB" id="A0A8T9Q436"/>
<feature type="transmembrane region" description="Helical" evidence="1">
    <location>
        <begin position="58"/>
        <end position="77"/>
    </location>
</feature>
<evidence type="ECO:0000256" key="1">
    <source>
        <dbReference type="SAM" id="Phobius"/>
    </source>
</evidence>
<dbReference type="RefSeq" id="WP_244673979.1">
    <property type="nucleotide sequence ID" value="NZ_CP095046.1"/>
</dbReference>
<accession>A0A8T9Q436</accession>
<feature type="transmembrane region" description="Helical" evidence="1">
    <location>
        <begin position="34"/>
        <end position="51"/>
    </location>
</feature>
<keyword evidence="3" id="KW-1185">Reference proteome</keyword>
<organism evidence="2 3">
    <name type="scientific">Hymenobacter cellulosilyticus</name>
    <dbReference type="NCBI Taxonomy" id="2932248"/>
    <lineage>
        <taxon>Bacteria</taxon>
        <taxon>Pseudomonadati</taxon>
        <taxon>Bacteroidota</taxon>
        <taxon>Cytophagia</taxon>
        <taxon>Cytophagales</taxon>
        <taxon>Hymenobacteraceae</taxon>
        <taxon>Hymenobacter</taxon>
    </lineage>
</organism>
<evidence type="ECO:0000313" key="3">
    <source>
        <dbReference type="Proteomes" id="UP000831796"/>
    </source>
</evidence>
<gene>
    <name evidence="2" type="ORF">MUN79_17805</name>
</gene>
<keyword evidence="1" id="KW-0472">Membrane</keyword>
<protein>
    <submittedName>
        <fullName evidence="2">Uncharacterized protein</fullName>
    </submittedName>
</protein>
<reference evidence="2" key="1">
    <citation type="submission" date="2022-04" db="EMBL/GenBank/DDBJ databases">
        <title>Hymenobacter sp. isolated from the air.</title>
        <authorList>
            <person name="Won M."/>
            <person name="Lee C.-M."/>
            <person name="Woen H.-Y."/>
            <person name="Kwon S.-W."/>
        </authorList>
    </citation>
    <scope>NUCLEOTIDE SEQUENCE</scope>
    <source>
        <strain evidence="2">5116S-3</strain>
    </source>
</reference>
<proteinExistence type="predicted"/>